<reference evidence="2 3" key="1">
    <citation type="journal article" date="2016" name="Nat. Commun.">
        <title>Thousands of microbial genomes shed light on interconnected biogeochemical processes in an aquifer system.</title>
        <authorList>
            <person name="Anantharaman K."/>
            <person name="Brown C.T."/>
            <person name="Hug L.A."/>
            <person name="Sharon I."/>
            <person name="Castelle C.J."/>
            <person name="Probst A.J."/>
            <person name="Thomas B.C."/>
            <person name="Singh A."/>
            <person name="Wilkins M.J."/>
            <person name="Karaoz U."/>
            <person name="Brodie E.L."/>
            <person name="Williams K.H."/>
            <person name="Hubbard S.S."/>
            <person name="Banfield J.F."/>
        </authorList>
    </citation>
    <scope>NUCLEOTIDE SEQUENCE [LARGE SCALE GENOMIC DNA]</scope>
</reference>
<evidence type="ECO:0000313" key="3">
    <source>
        <dbReference type="Proteomes" id="UP000178417"/>
    </source>
</evidence>
<keyword evidence="1" id="KW-0732">Signal</keyword>
<dbReference type="AlphaFoldDB" id="A0A1F4SMG9"/>
<accession>A0A1F4SMG9</accession>
<gene>
    <name evidence="2" type="ORF">A2310_02185</name>
</gene>
<feature type="chain" id="PRO_5009514404" evidence="1">
    <location>
        <begin position="23"/>
        <end position="168"/>
    </location>
</feature>
<name>A0A1F4SMG9_UNCSA</name>
<dbReference type="STRING" id="1802579.A2310_02185"/>
<sequence length="168" mass="18942">MIKVKLSAIFCMVCFFCEFSFAGNGGQHFIVQFSPYLILTTPADLNWTMTVGEANYSTNQAVIVDSNESYGIKINCDTVAAGRMQEFDGTGYVTANPKKLYYNLQFKEKDNTLYTNISTMEQVVVSNIPSPGETTYVKYKQAVRYSDPVLPQGRVYRINIVYTVVQGW</sequence>
<protein>
    <submittedName>
        <fullName evidence="2">Uncharacterized protein</fullName>
    </submittedName>
</protein>
<evidence type="ECO:0000256" key="1">
    <source>
        <dbReference type="SAM" id="SignalP"/>
    </source>
</evidence>
<proteinExistence type="predicted"/>
<feature type="signal peptide" evidence="1">
    <location>
        <begin position="1"/>
        <end position="22"/>
    </location>
</feature>
<dbReference type="Proteomes" id="UP000178417">
    <property type="component" value="Unassembled WGS sequence"/>
</dbReference>
<comment type="caution">
    <text evidence="2">The sequence shown here is derived from an EMBL/GenBank/DDBJ whole genome shotgun (WGS) entry which is preliminary data.</text>
</comment>
<evidence type="ECO:0000313" key="2">
    <source>
        <dbReference type="EMBL" id="OGC21589.1"/>
    </source>
</evidence>
<dbReference type="EMBL" id="MEUB01000038">
    <property type="protein sequence ID" value="OGC21589.1"/>
    <property type="molecule type" value="Genomic_DNA"/>
</dbReference>
<organism evidence="2 3">
    <name type="scientific">candidate division WOR-1 bacterium RIFOXYB2_FULL_37_13</name>
    <dbReference type="NCBI Taxonomy" id="1802579"/>
    <lineage>
        <taxon>Bacteria</taxon>
        <taxon>Bacillati</taxon>
        <taxon>Saganbacteria</taxon>
    </lineage>
</organism>